<dbReference type="PANTHER" id="PTHR48021:SF86">
    <property type="entry name" value="FACILITATED TREHALOSE TRANSPORTER TRET1-1-LIKE PROTEIN"/>
    <property type="match status" value="1"/>
</dbReference>
<dbReference type="InterPro" id="IPR020846">
    <property type="entry name" value="MFS_dom"/>
</dbReference>
<dbReference type="Pfam" id="PF00083">
    <property type="entry name" value="Sugar_tr"/>
    <property type="match status" value="1"/>
</dbReference>
<dbReference type="SUPFAM" id="SSF103473">
    <property type="entry name" value="MFS general substrate transporter"/>
    <property type="match status" value="1"/>
</dbReference>
<comment type="subcellular location">
    <subcellularLocation>
        <location evidence="1">Membrane</location>
        <topology evidence="1">Multi-pass membrane protein</topology>
    </subcellularLocation>
</comment>
<evidence type="ECO:0000256" key="5">
    <source>
        <dbReference type="SAM" id="Phobius"/>
    </source>
</evidence>
<dbReference type="InterPro" id="IPR050549">
    <property type="entry name" value="MFS_Trehalose_Transporter"/>
</dbReference>
<dbReference type="InterPro" id="IPR036259">
    <property type="entry name" value="MFS_trans_sf"/>
</dbReference>
<dbReference type="AlphaFoldDB" id="A0A8D8WLW5"/>
<organism evidence="7">
    <name type="scientific">Cacopsylla melanoneura</name>
    <dbReference type="NCBI Taxonomy" id="428564"/>
    <lineage>
        <taxon>Eukaryota</taxon>
        <taxon>Metazoa</taxon>
        <taxon>Ecdysozoa</taxon>
        <taxon>Arthropoda</taxon>
        <taxon>Hexapoda</taxon>
        <taxon>Insecta</taxon>
        <taxon>Pterygota</taxon>
        <taxon>Neoptera</taxon>
        <taxon>Paraneoptera</taxon>
        <taxon>Hemiptera</taxon>
        <taxon>Sternorrhyncha</taxon>
        <taxon>Psylloidea</taxon>
        <taxon>Psyllidae</taxon>
        <taxon>Psyllinae</taxon>
        <taxon>Cacopsylla</taxon>
    </lineage>
</organism>
<evidence type="ECO:0000313" key="7">
    <source>
        <dbReference type="EMBL" id="CAG6662990.1"/>
    </source>
</evidence>
<keyword evidence="4 5" id="KW-0472">Membrane</keyword>
<dbReference type="PROSITE" id="PS00216">
    <property type="entry name" value="SUGAR_TRANSPORT_1"/>
    <property type="match status" value="1"/>
</dbReference>
<dbReference type="EMBL" id="HBUF01204224">
    <property type="protein sequence ID" value="CAG6662988.1"/>
    <property type="molecule type" value="Transcribed_RNA"/>
</dbReference>
<keyword evidence="7" id="KW-0762">Sugar transport</keyword>
<keyword evidence="2 5" id="KW-0812">Transmembrane</keyword>
<dbReference type="Gene3D" id="1.20.1250.20">
    <property type="entry name" value="MFS general substrate transporter like domains"/>
    <property type="match status" value="1"/>
</dbReference>
<evidence type="ECO:0000256" key="2">
    <source>
        <dbReference type="ARBA" id="ARBA00022692"/>
    </source>
</evidence>
<dbReference type="InterPro" id="IPR005828">
    <property type="entry name" value="MFS_sugar_transport-like"/>
</dbReference>
<dbReference type="PROSITE" id="PS50850">
    <property type="entry name" value="MFS"/>
    <property type="match status" value="1"/>
</dbReference>
<dbReference type="GO" id="GO:0022857">
    <property type="term" value="F:transmembrane transporter activity"/>
    <property type="evidence" value="ECO:0007669"/>
    <property type="project" value="InterPro"/>
</dbReference>
<name>A0A8D8WLW5_9HEMI</name>
<dbReference type="InterPro" id="IPR005829">
    <property type="entry name" value="Sugar_transporter_CS"/>
</dbReference>
<evidence type="ECO:0000256" key="3">
    <source>
        <dbReference type="ARBA" id="ARBA00022989"/>
    </source>
</evidence>
<reference evidence="7" key="1">
    <citation type="submission" date="2021-05" db="EMBL/GenBank/DDBJ databases">
        <authorList>
            <person name="Alioto T."/>
            <person name="Alioto T."/>
            <person name="Gomez Garrido J."/>
        </authorList>
    </citation>
    <scope>NUCLEOTIDE SEQUENCE</scope>
</reference>
<dbReference type="EMBL" id="HBUF01204225">
    <property type="protein sequence ID" value="CAG6662990.1"/>
    <property type="molecule type" value="Transcribed_RNA"/>
</dbReference>
<keyword evidence="3 5" id="KW-1133">Transmembrane helix</keyword>
<keyword evidence="7" id="KW-0813">Transport</keyword>
<evidence type="ECO:0000259" key="6">
    <source>
        <dbReference type="PROSITE" id="PS50850"/>
    </source>
</evidence>
<evidence type="ECO:0000256" key="1">
    <source>
        <dbReference type="ARBA" id="ARBA00004141"/>
    </source>
</evidence>
<proteinExistence type="predicted"/>
<dbReference type="GO" id="GO:0016020">
    <property type="term" value="C:membrane"/>
    <property type="evidence" value="ECO:0007669"/>
    <property type="project" value="UniProtKB-SubCell"/>
</dbReference>
<feature type="transmembrane region" description="Helical" evidence="5">
    <location>
        <begin position="95"/>
        <end position="122"/>
    </location>
</feature>
<feature type="domain" description="Major facilitator superfamily (MFS) profile" evidence="6">
    <location>
        <begin position="1"/>
        <end position="135"/>
    </location>
</feature>
<evidence type="ECO:0000256" key="4">
    <source>
        <dbReference type="ARBA" id="ARBA00023136"/>
    </source>
</evidence>
<protein>
    <submittedName>
        <fullName evidence="7">Sugar transporter ERD6-like 6</fullName>
    </submittedName>
</protein>
<sequence>MTTLSPPTILTLAPMTGLNILLLYSLKAQITKTTNTTSKTITAPKTNTTTMPNTTILSAPVDNAQASLIGSLMNIGAIFGALPAGFFADKFGRKPVILAFCIPFILGWVLILFAQSVLWLFIARFTQGVATGVIS</sequence>
<accession>A0A8D8WLW5</accession>
<dbReference type="PANTHER" id="PTHR48021">
    <property type="match status" value="1"/>
</dbReference>
<feature type="transmembrane region" description="Helical" evidence="5">
    <location>
        <begin position="68"/>
        <end position="88"/>
    </location>
</feature>